<evidence type="ECO:0000256" key="4">
    <source>
        <dbReference type="ARBA" id="ARBA00029440"/>
    </source>
</evidence>
<dbReference type="InterPro" id="IPR006005">
    <property type="entry name" value="Glut_synth_ssu1"/>
</dbReference>
<dbReference type="Proteomes" id="UP000568839">
    <property type="component" value="Unassembled WGS sequence"/>
</dbReference>
<dbReference type="SUPFAM" id="SSF51971">
    <property type="entry name" value="Nucleotide-binding domain"/>
    <property type="match status" value="2"/>
</dbReference>
<dbReference type="PANTHER" id="PTHR43100">
    <property type="entry name" value="GLUTAMATE SYNTHASE [NADPH] SMALL CHAIN"/>
    <property type="match status" value="1"/>
</dbReference>
<keyword evidence="3" id="KW-0314">Glutamate biosynthesis</keyword>
<organism evidence="7 8">
    <name type="scientific">Geomicrobium halophilum</name>
    <dbReference type="NCBI Taxonomy" id="549000"/>
    <lineage>
        <taxon>Bacteria</taxon>
        <taxon>Bacillati</taxon>
        <taxon>Bacillota</taxon>
        <taxon>Bacilli</taxon>
        <taxon>Bacillales</taxon>
        <taxon>Geomicrobium</taxon>
    </lineage>
</organism>
<dbReference type="InterPro" id="IPR009051">
    <property type="entry name" value="Helical_ferredxn"/>
</dbReference>
<dbReference type="GO" id="GO:0016639">
    <property type="term" value="F:oxidoreductase activity, acting on the CH-NH2 group of donors, NAD or NADP as acceptor"/>
    <property type="evidence" value="ECO:0007669"/>
    <property type="project" value="InterPro"/>
</dbReference>
<dbReference type="GO" id="GO:0051536">
    <property type="term" value="F:iron-sulfur cluster binding"/>
    <property type="evidence" value="ECO:0007669"/>
    <property type="project" value="InterPro"/>
</dbReference>
<comment type="pathway">
    <text evidence="4">Amino-acid biosynthesis.</text>
</comment>
<dbReference type="GO" id="GO:0004355">
    <property type="term" value="F:glutamate synthase (NADPH) activity"/>
    <property type="evidence" value="ECO:0007669"/>
    <property type="project" value="UniProtKB-EC"/>
</dbReference>
<dbReference type="EC" id="1.4.1.13" evidence="7"/>
<dbReference type="PRINTS" id="PR00419">
    <property type="entry name" value="ADXRDTASE"/>
</dbReference>
<evidence type="ECO:0000259" key="6">
    <source>
        <dbReference type="Pfam" id="PF14691"/>
    </source>
</evidence>
<evidence type="ECO:0000313" key="7">
    <source>
        <dbReference type="EMBL" id="MBB6449095.1"/>
    </source>
</evidence>
<evidence type="ECO:0000313" key="8">
    <source>
        <dbReference type="Proteomes" id="UP000568839"/>
    </source>
</evidence>
<dbReference type="PANTHER" id="PTHR43100:SF1">
    <property type="entry name" value="GLUTAMATE SYNTHASE [NADPH] SMALL CHAIN"/>
    <property type="match status" value="1"/>
</dbReference>
<dbReference type="InterPro" id="IPR023753">
    <property type="entry name" value="FAD/NAD-binding_dom"/>
</dbReference>
<sequence length="496" mass="55123">MMGNPTGFMEINRKTPAKREPKERVEDWNEFQLTPPEEEIEEQAARCMDCGIPFCQAGTNMPGSDEIGCPVYNLIPEWNDLVYKGQWKEALQRLHKTNNFPEFTGRVCPAPCEGSCTVAIDAEPVTIKSIELQIVEKGFREGWITAKQPLRRTGKKVAVIGSGPAGLAAAAQLNRAGHHVTVYEKEDRIGGLLTYGIPDVKLPFETVMRRIHLLEEEGIEFKTNVEIGSTITWNELREAVDGVVLCTGAQVPRGVEDIPGHDLNGIEYAMNFLTQNTKALLNHNLRNDDYIDAKDKHVVVIGGGDTGVDCITTSVRHGAKSITQFDINVEKQEERPENNPWPLFPMTYKQEEGHKEAEAVYGQDPRAYQWLTTEFISDGNGNLTGLKAVQAETVYNNGKKERKPIPGTERVWKADLVLLAIGFTGPERELLEQMGIQTTKHGTVSAEYGEYATSEDGVFAAGDNRRGQSLVVWAIHEGREAARECDRYLTGSTILP</sequence>
<evidence type="ECO:0000259" key="5">
    <source>
        <dbReference type="Pfam" id="PF07992"/>
    </source>
</evidence>
<dbReference type="InterPro" id="IPR028261">
    <property type="entry name" value="DPD_II"/>
</dbReference>
<keyword evidence="8" id="KW-1185">Reference proteome</keyword>
<protein>
    <submittedName>
        <fullName evidence="7">Glutamate synthase (NADPH/NADH) small chain</fullName>
        <ecNumber evidence="7">1.4.1.13</ecNumber>
        <ecNumber evidence="7">1.4.1.14</ecNumber>
    </submittedName>
</protein>
<name>A0A841PY91_9BACL</name>
<dbReference type="Gene3D" id="1.10.1060.10">
    <property type="entry name" value="Alpha-helical ferredoxin"/>
    <property type="match status" value="1"/>
</dbReference>
<dbReference type="SUPFAM" id="SSF46548">
    <property type="entry name" value="alpha-helical ferredoxin"/>
    <property type="match status" value="1"/>
</dbReference>
<dbReference type="GO" id="GO:0006537">
    <property type="term" value="P:glutamate biosynthetic process"/>
    <property type="evidence" value="ECO:0007669"/>
    <property type="project" value="UniProtKB-KW"/>
</dbReference>
<feature type="domain" description="Dihydroprymidine dehydrogenase" evidence="6">
    <location>
        <begin position="25"/>
        <end position="140"/>
    </location>
</feature>
<dbReference type="GO" id="GO:0016040">
    <property type="term" value="F:glutamate synthase (NADH) activity"/>
    <property type="evidence" value="ECO:0007669"/>
    <property type="project" value="UniProtKB-EC"/>
</dbReference>
<proteinExistence type="predicted"/>
<dbReference type="InterPro" id="IPR051394">
    <property type="entry name" value="Glutamate_Synthase"/>
</dbReference>
<dbReference type="InterPro" id="IPR036188">
    <property type="entry name" value="FAD/NAD-bd_sf"/>
</dbReference>
<dbReference type="EC" id="1.4.1.14" evidence="7"/>
<keyword evidence="2 7" id="KW-0560">Oxidoreductase</keyword>
<dbReference type="AlphaFoldDB" id="A0A841PY91"/>
<dbReference type="NCBIfam" id="TIGR01317">
    <property type="entry name" value="GOGAT_sm_gam"/>
    <property type="match status" value="1"/>
</dbReference>
<keyword evidence="1" id="KW-0028">Amino-acid biosynthesis</keyword>
<comment type="caution">
    <text evidence="7">The sequence shown here is derived from an EMBL/GenBank/DDBJ whole genome shotgun (WGS) entry which is preliminary data.</text>
</comment>
<dbReference type="Pfam" id="PF14691">
    <property type="entry name" value="Fer4_20"/>
    <property type="match status" value="1"/>
</dbReference>
<gene>
    <name evidence="7" type="ORF">HNR44_001044</name>
</gene>
<dbReference type="EMBL" id="JACHHJ010000001">
    <property type="protein sequence ID" value="MBB6449095.1"/>
    <property type="molecule type" value="Genomic_DNA"/>
</dbReference>
<reference evidence="7 8" key="1">
    <citation type="submission" date="2020-08" db="EMBL/GenBank/DDBJ databases">
        <title>Genomic Encyclopedia of Type Strains, Phase IV (KMG-IV): sequencing the most valuable type-strain genomes for metagenomic binning, comparative biology and taxonomic classification.</title>
        <authorList>
            <person name="Goeker M."/>
        </authorList>
    </citation>
    <scope>NUCLEOTIDE SEQUENCE [LARGE SCALE GENOMIC DNA]</scope>
    <source>
        <strain evidence="7 8">DSM 21769</strain>
    </source>
</reference>
<evidence type="ECO:0000256" key="3">
    <source>
        <dbReference type="ARBA" id="ARBA00023164"/>
    </source>
</evidence>
<feature type="domain" description="FAD/NAD(P)-binding" evidence="5">
    <location>
        <begin position="155"/>
        <end position="478"/>
    </location>
</feature>
<dbReference type="Pfam" id="PF07992">
    <property type="entry name" value="Pyr_redox_2"/>
    <property type="match status" value="1"/>
</dbReference>
<evidence type="ECO:0000256" key="1">
    <source>
        <dbReference type="ARBA" id="ARBA00022605"/>
    </source>
</evidence>
<accession>A0A841PY91</accession>
<dbReference type="Gene3D" id="3.50.50.60">
    <property type="entry name" value="FAD/NAD(P)-binding domain"/>
    <property type="match status" value="3"/>
</dbReference>
<evidence type="ECO:0000256" key="2">
    <source>
        <dbReference type="ARBA" id="ARBA00023002"/>
    </source>
</evidence>